<proteinExistence type="predicted"/>
<feature type="non-terminal residue" evidence="2">
    <location>
        <position position="333"/>
    </location>
</feature>
<evidence type="ECO:0000313" key="2">
    <source>
        <dbReference type="EMBL" id="CAA9409854.1"/>
    </source>
</evidence>
<dbReference type="GO" id="GO:0016853">
    <property type="term" value="F:isomerase activity"/>
    <property type="evidence" value="ECO:0007669"/>
    <property type="project" value="UniProtKB-KW"/>
</dbReference>
<feature type="compositionally biased region" description="Basic residues" evidence="1">
    <location>
        <begin position="27"/>
        <end position="37"/>
    </location>
</feature>
<feature type="compositionally biased region" description="Basic residues" evidence="1">
    <location>
        <begin position="1"/>
        <end position="18"/>
    </location>
</feature>
<feature type="region of interest" description="Disordered" evidence="1">
    <location>
        <begin position="292"/>
        <end position="333"/>
    </location>
</feature>
<sequence>EPSLHPVHRPVGRPHPRGGGRPCCRLGLRRARDRRVGRAPGRLALGRRRLHRRSARDPRAARPRGVGDLQPPHRPGGVRRPHRLPPPGHRRLTGVGRRGPRRRPCARSRGAAAHRAAGAATRRRHRGRVHRLVRVAVRRHVPTGPGERDRGRLPGLRRPVEPHPRRVRRVRGPVRARGAPQRDRLRLLDHGADAGGHRPPARLRAQLGPQPHDVAGPRPGGVHHRLRRPDLPRRLQGHPDAARCRPQRSAVLAPALGPPAPGLGLRHGRARRRALGGLLPGARCDRLRRPHLDRVGGRRHGPPAGGARGAGPPSAVRLRPPDPVLRRRVRPGL</sequence>
<feature type="compositionally biased region" description="Basic and acidic residues" evidence="1">
    <location>
        <begin position="180"/>
        <end position="196"/>
    </location>
</feature>
<keyword evidence="2" id="KW-0413">Isomerase</keyword>
<gene>
    <name evidence="2" type="ORF">AVDCRST_MAG60-2595</name>
</gene>
<feature type="compositionally biased region" description="Basic residues" evidence="1">
    <location>
        <begin position="121"/>
        <end position="141"/>
    </location>
</feature>
<reference evidence="2" key="1">
    <citation type="submission" date="2020-02" db="EMBL/GenBank/DDBJ databases">
        <authorList>
            <person name="Meier V. D."/>
        </authorList>
    </citation>
    <scope>NUCLEOTIDE SEQUENCE</scope>
    <source>
        <strain evidence="2">AVDCRST_MAG60</strain>
    </source>
</reference>
<evidence type="ECO:0000256" key="1">
    <source>
        <dbReference type="SAM" id="MobiDB-lite"/>
    </source>
</evidence>
<name>A0A6J4P9N5_9ACTN</name>
<feature type="non-terminal residue" evidence="2">
    <location>
        <position position="1"/>
    </location>
</feature>
<feature type="compositionally biased region" description="Basic residues" evidence="1">
    <location>
        <begin position="76"/>
        <end position="106"/>
    </location>
</feature>
<organism evidence="2">
    <name type="scientific">uncultured Nocardioides sp</name>
    <dbReference type="NCBI Taxonomy" id="198441"/>
    <lineage>
        <taxon>Bacteria</taxon>
        <taxon>Bacillati</taxon>
        <taxon>Actinomycetota</taxon>
        <taxon>Actinomycetes</taxon>
        <taxon>Propionibacteriales</taxon>
        <taxon>Nocardioidaceae</taxon>
        <taxon>Nocardioides</taxon>
        <taxon>environmental samples</taxon>
    </lineage>
</organism>
<feature type="compositionally biased region" description="Basic residues" evidence="1">
    <location>
        <begin position="165"/>
        <end position="174"/>
    </location>
</feature>
<dbReference type="EC" id="5.3.99.11" evidence="2"/>
<accession>A0A6J4P9N5</accession>
<protein>
    <submittedName>
        <fullName evidence="2">Inosose isomerase</fullName>
        <ecNumber evidence="2">5.3.99.11</ecNumber>
    </submittedName>
</protein>
<feature type="compositionally biased region" description="Low complexity" evidence="1">
    <location>
        <begin position="107"/>
        <end position="120"/>
    </location>
</feature>
<feature type="region of interest" description="Disordered" evidence="1">
    <location>
        <begin position="1"/>
        <end position="242"/>
    </location>
</feature>
<dbReference type="AlphaFoldDB" id="A0A6J4P9N5"/>
<feature type="compositionally biased region" description="Basic and acidic residues" evidence="1">
    <location>
        <begin position="146"/>
        <end position="164"/>
    </location>
</feature>
<feature type="compositionally biased region" description="Basic residues" evidence="1">
    <location>
        <begin position="45"/>
        <end position="54"/>
    </location>
</feature>
<dbReference type="EMBL" id="CADCUN010000279">
    <property type="protein sequence ID" value="CAA9409854.1"/>
    <property type="molecule type" value="Genomic_DNA"/>
</dbReference>